<dbReference type="InterPro" id="IPR002467">
    <property type="entry name" value="Pept_M24A_MAP1"/>
</dbReference>
<comment type="function">
    <text evidence="1 6">Removes the N-terminal methionine from nascent proteins. The N-terminal methionine is often cleaved when the second residue in the primary sequence is small and uncharged (Met-Ala-, Cys, Gly, Pro, Ser, Thr, or Val). Requires deformylation of the N(alpha)-formylated initiator methionine before it can be hydrolyzed.</text>
</comment>
<dbReference type="AlphaFoldDB" id="A0A9D1L493"/>
<feature type="binding site" evidence="6">
    <location>
        <position position="106"/>
    </location>
    <ligand>
        <name>a divalent metal cation</name>
        <dbReference type="ChEBI" id="CHEBI:60240"/>
        <label>1</label>
    </ligand>
</feature>
<comment type="cofactor">
    <cofactor evidence="6">
        <name>Co(2+)</name>
        <dbReference type="ChEBI" id="CHEBI:48828"/>
    </cofactor>
    <cofactor evidence="6">
        <name>Zn(2+)</name>
        <dbReference type="ChEBI" id="CHEBI:29105"/>
    </cofactor>
    <cofactor evidence="6">
        <name>Mn(2+)</name>
        <dbReference type="ChEBI" id="CHEBI:29035"/>
    </cofactor>
    <cofactor evidence="6">
        <name>Fe(2+)</name>
        <dbReference type="ChEBI" id="CHEBI:29033"/>
    </cofactor>
    <text evidence="6">Binds 2 divalent metal cations per subunit. Has a high-affinity and a low affinity metal-binding site. The true nature of the physiological cofactor is under debate. The enzyme is active with cobalt, zinc, manganese or divalent iron ions. Most likely, methionine aminopeptidases function as mononuclear Fe(2+)-metalloproteases under physiological conditions, and the catalytically relevant metal-binding site has been assigned to the histidine-containing high-affinity site.</text>
</comment>
<feature type="binding site" evidence="6">
    <location>
        <position position="106"/>
    </location>
    <ligand>
        <name>a divalent metal cation</name>
        <dbReference type="ChEBI" id="CHEBI:60240"/>
        <label>2</label>
        <note>catalytic</note>
    </ligand>
</feature>
<evidence type="ECO:0000313" key="9">
    <source>
        <dbReference type="EMBL" id="HIU24369.1"/>
    </source>
</evidence>
<reference evidence="9" key="2">
    <citation type="journal article" date="2021" name="PeerJ">
        <title>Extensive microbial diversity within the chicken gut microbiome revealed by metagenomics and culture.</title>
        <authorList>
            <person name="Gilroy R."/>
            <person name="Ravi A."/>
            <person name="Getino M."/>
            <person name="Pursley I."/>
            <person name="Horton D.L."/>
            <person name="Alikhan N.F."/>
            <person name="Baker D."/>
            <person name="Gharbi K."/>
            <person name="Hall N."/>
            <person name="Watson M."/>
            <person name="Adriaenssens E.M."/>
            <person name="Foster-Nyarko E."/>
            <person name="Jarju S."/>
            <person name="Secka A."/>
            <person name="Antonio M."/>
            <person name="Oren A."/>
            <person name="Chaudhuri R.R."/>
            <person name="La Ragione R."/>
            <person name="Hildebrand F."/>
            <person name="Pallen M.J."/>
        </authorList>
    </citation>
    <scope>NUCLEOTIDE SEQUENCE</scope>
    <source>
        <strain evidence="9">ChiHjej12B11-29160</strain>
    </source>
</reference>
<dbReference type="CDD" id="cd01086">
    <property type="entry name" value="MetAP1"/>
    <property type="match status" value="1"/>
</dbReference>
<keyword evidence="4 6" id="KW-0479">Metal-binding</keyword>
<organism evidence="9 10">
    <name type="scientific">Candidatus Coprovicinus avistercoris</name>
    <dbReference type="NCBI Taxonomy" id="2840754"/>
    <lineage>
        <taxon>Bacteria</taxon>
        <taxon>Bacillati</taxon>
        <taxon>Actinomycetota</taxon>
        <taxon>Coriobacteriia</taxon>
        <taxon>Coriobacteriales</taxon>
        <taxon>Coriobacteriaceae</taxon>
        <taxon>Coriobacteriaceae incertae sedis</taxon>
        <taxon>Candidatus Coprovicinus</taxon>
    </lineage>
</organism>
<keyword evidence="5 6" id="KW-0378">Hydrolase</keyword>
<dbReference type="Gene3D" id="3.90.230.10">
    <property type="entry name" value="Creatinase/methionine aminopeptidase superfamily"/>
    <property type="match status" value="1"/>
</dbReference>
<evidence type="ECO:0000256" key="1">
    <source>
        <dbReference type="ARBA" id="ARBA00002521"/>
    </source>
</evidence>
<dbReference type="SUPFAM" id="SSF55920">
    <property type="entry name" value="Creatinase/aminopeptidase"/>
    <property type="match status" value="1"/>
</dbReference>
<comment type="caution">
    <text evidence="9">The sequence shown here is derived from an EMBL/GenBank/DDBJ whole genome shotgun (WGS) entry which is preliminary data.</text>
</comment>
<keyword evidence="3 6" id="KW-0645">Protease</keyword>
<name>A0A9D1L493_9ACTN</name>
<dbReference type="NCBIfam" id="TIGR00500">
    <property type="entry name" value="met_pdase_I"/>
    <property type="match status" value="1"/>
</dbReference>
<dbReference type="EC" id="3.4.11.18" evidence="6 7"/>
<comment type="similarity">
    <text evidence="6">Belongs to the peptidase M24A family. Methionine aminopeptidase type 1 subfamily.</text>
</comment>
<gene>
    <name evidence="6 9" type="primary">map</name>
    <name evidence="9" type="ORF">IAD17_05560</name>
</gene>
<comment type="catalytic activity">
    <reaction evidence="6 7">
        <text>Release of N-terminal amino acids, preferentially methionine, from peptides and arylamides.</text>
        <dbReference type="EC" id="3.4.11.18"/>
    </reaction>
</comment>
<keyword evidence="2 6" id="KW-0031">Aminopeptidase</keyword>
<feature type="binding site" evidence="6">
    <location>
        <position position="95"/>
    </location>
    <ligand>
        <name>a divalent metal cation</name>
        <dbReference type="ChEBI" id="CHEBI:60240"/>
        <label>1</label>
    </ligand>
</feature>
<evidence type="ECO:0000256" key="7">
    <source>
        <dbReference type="RuleBase" id="RU003653"/>
    </source>
</evidence>
<evidence type="ECO:0000256" key="3">
    <source>
        <dbReference type="ARBA" id="ARBA00022670"/>
    </source>
</evidence>
<dbReference type="EMBL" id="DVMQ01000017">
    <property type="protein sequence ID" value="HIU24369.1"/>
    <property type="molecule type" value="Genomic_DNA"/>
</dbReference>
<dbReference type="Proteomes" id="UP000824078">
    <property type="component" value="Unassembled WGS sequence"/>
</dbReference>
<reference evidence="9" key="1">
    <citation type="submission" date="2020-10" db="EMBL/GenBank/DDBJ databases">
        <authorList>
            <person name="Gilroy R."/>
        </authorList>
    </citation>
    <scope>NUCLEOTIDE SEQUENCE</scope>
    <source>
        <strain evidence="9">ChiHjej12B11-29160</strain>
    </source>
</reference>
<dbReference type="GO" id="GO:0070006">
    <property type="term" value="F:metalloaminopeptidase activity"/>
    <property type="evidence" value="ECO:0007669"/>
    <property type="project" value="UniProtKB-UniRule"/>
</dbReference>
<dbReference type="PANTHER" id="PTHR43330:SF27">
    <property type="entry name" value="METHIONINE AMINOPEPTIDASE"/>
    <property type="match status" value="1"/>
</dbReference>
<feature type="binding site" evidence="6">
    <location>
        <position position="169"/>
    </location>
    <ligand>
        <name>a divalent metal cation</name>
        <dbReference type="ChEBI" id="CHEBI:60240"/>
        <label>2</label>
        <note>catalytic</note>
    </ligand>
</feature>
<dbReference type="GO" id="GO:0005829">
    <property type="term" value="C:cytosol"/>
    <property type="evidence" value="ECO:0007669"/>
    <property type="project" value="TreeGrafter"/>
</dbReference>
<feature type="domain" description="Peptidase M24" evidence="8">
    <location>
        <begin position="11"/>
        <end position="239"/>
    </location>
</feature>
<protein>
    <recommendedName>
        <fullName evidence="6 7">Methionine aminopeptidase</fullName>
        <shortName evidence="6">MAP</shortName>
        <shortName evidence="6">MetAP</shortName>
        <ecNumber evidence="6 7">3.4.11.18</ecNumber>
    </recommendedName>
    <alternativeName>
        <fullName evidence="6">Peptidase M</fullName>
    </alternativeName>
</protein>
<dbReference type="PRINTS" id="PR00599">
    <property type="entry name" value="MAPEPTIDASE"/>
</dbReference>
<evidence type="ECO:0000256" key="5">
    <source>
        <dbReference type="ARBA" id="ARBA00022801"/>
    </source>
</evidence>
<dbReference type="InterPro" id="IPR000994">
    <property type="entry name" value="Pept_M24"/>
</dbReference>
<dbReference type="InterPro" id="IPR001714">
    <property type="entry name" value="Pept_M24_MAP"/>
</dbReference>
<proteinExistence type="inferred from homology"/>
<dbReference type="PANTHER" id="PTHR43330">
    <property type="entry name" value="METHIONINE AMINOPEPTIDASE"/>
    <property type="match status" value="1"/>
</dbReference>
<dbReference type="GO" id="GO:0004239">
    <property type="term" value="F:initiator methionyl aminopeptidase activity"/>
    <property type="evidence" value="ECO:0007669"/>
    <property type="project" value="UniProtKB-UniRule"/>
</dbReference>
<evidence type="ECO:0000256" key="4">
    <source>
        <dbReference type="ARBA" id="ARBA00022723"/>
    </source>
</evidence>
<dbReference type="HAMAP" id="MF_01974">
    <property type="entry name" value="MetAP_1"/>
    <property type="match status" value="1"/>
</dbReference>
<evidence type="ECO:0000256" key="6">
    <source>
        <dbReference type="HAMAP-Rule" id="MF_01974"/>
    </source>
</evidence>
<evidence type="ECO:0000256" key="2">
    <source>
        <dbReference type="ARBA" id="ARBA00022438"/>
    </source>
</evidence>
<dbReference type="PROSITE" id="PS00680">
    <property type="entry name" value="MAP_1"/>
    <property type="match status" value="1"/>
</dbReference>
<dbReference type="Pfam" id="PF00557">
    <property type="entry name" value="Peptidase_M24"/>
    <property type="match status" value="1"/>
</dbReference>
<dbReference type="InterPro" id="IPR036005">
    <property type="entry name" value="Creatinase/aminopeptidase-like"/>
</dbReference>
<dbReference type="GO" id="GO:0046872">
    <property type="term" value="F:metal ion binding"/>
    <property type="evidence" value="ECO:0007669"/>
    <property type="project" value="UniProtKB-UniRule"/>
</dbReference>
<feature type="binding site" evidence="6">
    <location>
        <position position="202"/>
    </location>
    <ligand>
        <name>a divalent metal cation</name>
        <dbReference type="ChEBI" id="CHEBI:60240"/>
        <label>2</label>
        <note>catalytic</note>
    </ligand>
</feature>
<feature type="binding site" evidence="6">
    <location>
        <position position="176"/>
    </location>
    <ligand>
        <name>substrate</name>
    </ligand>
</feature>
<sequence>MIKIKTPADIEEMSKAGALSKMALRRVGELIRPGISTLELDHAAEGLIRAHGAKPAFKGYEGFPASICSSINDQVVHGIPSPDVHLEDGDIVSIDTGAVLGGWVGDNAWTFFCGEPSREARTLCEIGRDCLKAGIAQALPGNHLGDIGYAVQRMAERHGFSVVRDFVGHGVGRDMHEEPNVPNFGKRGRGVKLQAGMVIAIEPMITAGTHKVSVERNGWTVVTRDGSLACHFENTVAITSDGPRILTTDAIGPWCELEGGVHGQAE</sequence>
<comment type="subunit">
    <text evidence="6">Monomer.</text>
</comment>
<feature type="binding site" evidence="6">
    <location>
        <position position="233"/>
    </location>
    <ligand>
        <name>a divalent metal cation</name>
        <dbReference type="ChEBI" id="CHEBI:60240"/>
        <label>1</label>
    </ligand>
</feature>
<evidence type="ECO:0000259" key="8">
    <source>
        <dbReference type="Pfam" id="PF00557"/>
    </source>
</evidence>
<feature type="binding site" evidence="6">
    <location>
        <position position="77"/>
    </location>
    <ligand>
        <name>substrate</name>
    </ligand>
</feature>
<accession>A0A9D1L493</accession>
<feature type="binding site" evidence="6">
    <location>
        <position position="233"/>
    </location>
    <ligand>
        <name>a divalent metal cation</name>
        <dbReference type="ChEBI" id="CHEBI:60240"/>
        <label>2</label>
        <note>catalytic</note>
    </ligand>
</feature>
<evidence type="ECO:0000313" key="10">
    <source>
        <dbReference type="Proteomes" id="UP000824078"/>
    </source>
</evidence>
<dbReference type="GO" id="GO:0006508">
    <property type="term" value="P:proteolysis"/>
    <property type="evidence" value="ECO:0007669"/>
    <property type="project" value="UniProtKB-KW"/>
</dbReference>